<keyword evidence="3" id="KW-1185">Reference proteome</keyword>
<dbReference type="EMBL" id="VDDA01000001">
    <property type="protein sequence ID" value="TNC15790.1"/>
    <property type="molecule type" value="Genomic_DNA"/>
</dbReference>
<gene>
    <name evidence="2" type="ORF">FF100_00505</name>
</gene>
<sequence>MRQVMNLLKNISRNIFLPRSNRPATSGLPEIYLGATDAGGAPDDAPTTIPAALQRRDRAAPRETPTTLPADFSPQGYRDCNPDLGALADHEVALHYSTVGKPAGLAYRADHVPGFDPDHFRETHPAFAHADDTACRNAWQAQGGPDATPGNQAAHLQRLGLALPAYPKAFPWRFYTRLYPRAAAHRWAALAHFLREGFAEVADEIPYGDDAPSFLIALGNHLAARGHPAAIRAYELAITRDVTPSPAARRRLAEAYGRAGAWAAALDLYDGLLDDLPEGDGAELREADLRGFVGAAARRAAWPRLFTRLPGALARLPAAGDAMAREVTESYFAERGRAARALYTEGRRVEGDAVLARAIRDVADLAAACLPAGTRAAEQEPFVAILAHGLPEGAGRRLDHAIILLGRAGHAVRFFDLGTVRAFEEALPAASAAIVVRMPAWPTVVQALVRARRLGVPTLYETDELTVAPAFAPPPLAAFEGRIGERAYEDLLFGVALYRGAAALCDHGLVPTRALARHLDGIVATGRSFVVRDAAEAAERSPAVDDRVRLFLHAPRTRILDAADPAGAALLHVLRHEPRVRLTTAGFIALDDAFAPFADRIDQRGPIPDWEEALAGCDLNLVLADGSEAEDCLAPTGWLAAARRGIPTLASDTPAHRETLTDGTDIRLAAGGTEWADALGALVAAPDLRATLGAAAARRAADAFSPEAAGEAYRALLAMLRSPTPR</sequence>
<evidence type="ECO:0000313" key="2">
    <source>
        <dbReference type="EMBL" id="TNC15790.1"/>
    </source>
</evidence>
<dbReference type="Proteomes" id="UP000305267">
    <property type="component" value="Unassembled WGS sequence"/>
</dbReference>
<comment type="caution">
    <text evidence="2">The sequence shown here is derived from an EMBL/GenBank/DDBJ whole genome shotgun (WGS) entry which is preliminary data.</text>
</comment>
<dbReference type="AlphaFoldDB" id="A0A5C4LNG7"/>
<proteinExistence type="predicted"/>
<feature type="region of interest" description="Disordered" evidence="1">
    <location>
        <begin position="55"/>
        <end position="75"/>
    </location>
</feature>
<dbReference type="SUPFAM" id="SSF53756">
    <property type="entry name" value="UDP-Glycosyltransferase/glycogen phosphorylase"/>
    <property type="match status" value="1"/>
</dbReference>
<evidence type="ECO:0000313" key="3">
    <source>
        <dbReference type="Proteomes" id="UP000305267"/>
    </source>
</evidence>
<reference evidence="2 3" key="1">
    <citation type="submission" date="2019-06" db="EMBL/GenBank/DDBJ databases">
        <title>Genome of Methylobacterium sp. 17Sr1-39.</title>
        <authorList>
            <person name="Seo T."/>
        </authorList>
    </citation>
    <scope>NUCLEOTIDE SEQUENCE [LARGE SCALE GENOMIC DNA]</scope>
    <source>
        <strain evidence="2 3">17Sr1-39</strain>
    </source>
</reference>
<keyword evidence="2" id="KW-0808">Transferase</keyword>
<evidence type="ECO:0000256" key="1">
    <source>
        <dbReference type="SAM" id="MobiDB-lite"/>
    </source>
</evidence>
<protein>
    <submittedName>
        <fullName evidence="2">Glycosyltransferase family 4 protein</fullName>
    </submittedName>
</protein>
<organism evidence="2 3">
    <name type="scientific">Methylobacterium terricola</name>
    <dbReference type="NCBI Taxonomy" id="2583531"/>
    <lineage>
        <taxon>Bacteria</taxon>
        <taxon>Pseudomonadati</taxon>
        <taxon>Pseudomonadota</taxon>
        <taxon>Alphaproteobacteria</taxon>
        <taxon>Hyphomicrobiales</taxon>
        <taxon>Methylobacteriaceae</taxon>
        <taxon>Methylobacterium</taxon>
    </lineage>
</organism>
<dbReference type="OrthoDB" id="9801573at2"/>
<dbReference type="Gene3D" id="3.40.50.2000">
    <property type="entry name" value="Glycogen Phosphorylase B"/>
    <property type="match status" value="1"/>
</dbReference>
<accession>A0A5C4LNG7</accession>
<name>A0A5C4LNG7_9HYPH</name>
<dbReference type="GO" id="GO:0016740">
    <property type="term" value="F:transferase activity"/>
    <property type="evidence" value="ECO:0007669"/>
    <property type="project" value="UniProtKB-KW"/>
</dbReference>